<dbReference type="Proteomes" id="UP000242715">
    <property type="component" value="Unassembled WGS sequence"/>
</dbReference>
<evidence type="ECO:0000313" key="1">
    <source>
        <dbReference type="EMBL" id="GAU33297.1"/>
    </source>
</evidence>
<name>A0A2Z6NTE3_TRISU</name>
<gene>
    <name evidence="1" type="ORF">TSUD_279720</name>
</gene>
<protein>
    <submittedName>
        <fullName evidence="1">Uncharacterized protein</fullName>
    </submittedName>
</protein>
<dbReference type="EMBL" id="DF973521">
    <property type="protein sequence ID" value="GAU33297.1"/>
    <property type="molecule type" value="Genomic_DNA"/>
</dbReference>
<keyword evidence="2" id="KW-1185">Reference proteome</keyword>
<accession>A0A2Z6NTE3</accession>
<proteinExistence type="predicted"/>
<evidence type="ECO:0000313" key="2">
    <source>
        <dbReference type="Proteomes" id="UP000242715"/>
    </source>
</evidence>
<dbReference type="AlphaFoldDB" id="A0A2Z6NTE3"/>
<organism evidence="1 2">
    <name type="scientific">Trifolium subterraneum</name>
    <name type="common">Subterranean clover</name>
    <dbReference type="NCBI Taxonomy" id="3900"/>
    <lineage>
        <taxon>Eukaryota</taxon>
        <taxon>Viridiplantae</taxon>
        <taxon>Streptophyta</taxon>
        <taxon>Embryophyta</taxon>
        <taxon>Tracheophyta</taxon>
        <taxon>Spermatophyta</taxon>
        <taxon>Magnoliopsida</taxon>
        <taxon>eudicotyledons</taxon>
        <taxon>Gunneridae</taxon>
        <taxon>Pentapetalae</taxon>
        <taxon>rosids</taxon>
        <taxon>fabids</taxon>
        <taxon>Fabales</taxon>
        <taxon>Fabaceae</taxon>
        <taxon>Papilionoideae</taxon>
        <taxon>50 kb inversion clade</taxon>
        <taxon>NPAAA clade</taxon>
        <taxon>Hologalegina</taxon>
        <taxon>IRL clade</taxon>
        <taxon>Trifolieae</taxon>
        <taxon>Trifolium</taxon>
    </lineage>
</organism>
<reference evidence="2" key="1">
    <citation type="journal article" date="2017" name="Front. Plant Sci.">
        <title>Climate Clever Clovers: New Paradigm to Reduce the Environmental Footprint of Ruminants by Breeding Low Methanogenic Forages Utilizing Haplotype Variation.</title>
        <authorList>
            <person name="Kaur P."/>
            <person name="Appels R."/>
            <person name="Bayer P.E."/>
            <person name="Keeble-Gagnere G."/>
            <person name="Wang J."/>
            <person name="Hirakawa H."/>
            <person name="Shirasawa K."/>
            <person name="Vercoe P."/>
            <person name="Stefanova K."/>
            <person name="Durmic Z."/>
            <person name="Nichols P."/>
            <person name="Revell C."/>
            <person name="Isobe S.N."/>
            <person name="Edwards D."/>
            <person name="Erskine W."/>
        </authorList>
    </citation>
    <scope>NUCLEOTIDE SEQUENCE [LARGE SCALE GENOMIC DNA]</scope>
    <source>
        <strain evidence="2">cv. Daliak</strain>
    </source>
</reference>
<sequence length="173" mass="19101">MSRGLNSAAGFILSGSMIDDALLVDSFVTANNMSGRHRPYHNTNGLSSSSSIPTVPNGIGGCRKFCKYSRDHQFSIPTVGCLTKEFGSRLNIAISFIRYGAAEYWMTESPPQSSHSSYMRLGVFLTPWYLSLINSACTDATPFFIIIYRPFFPPGYSSMKIVVCMLDFGCRCV</sequence>